<comment type="catalytic activity">
    <reaction evidence="18 19">
        <text>UDP-N-acetyl-alpha-D-muramate + NADP(+) = UDP-N-acetyl-3-O-(1-carboxyvinyl)-alpha-D-glucosamine + NADPH + H(+)</text>
        <dbReference type="Rhea" id="RHEA:12248"/>
        <dbReference type="ChEBI" id="CHEBI:15378"/>
        <dbReference type="ChEBI" id="CHEBI:57783"/>
        <dbReference type="ChEBI" id="CHEBI:58349"/>
        <dbReference type="ChEBI" id="CHEBI:68483"/>
        <dbReference type="ChEBI" id="CHEBI:70757"/>
        <dbReference type="EC" id="1.3.1.98"/>
    </reaction>
</comment>
<keyword evidence="13 19" id="KW-0573">Peptidoglycan synthesis</keyword>
<dbReference type="EMBL" id="BMKA01000001">
    <property type="protein sequence ID" value="GGA07848.1"/>
    <property type="molecule type" value="Genomic_DNA"/>
</dbReference>
<keyword evidence="16 19" id="KW-0961">Cell wall biogenesis/degradation</keyword>
<comment type="function">
    <text evidence="2 19">Cell wall formation.</text>
</comment>
<reference evidence="22" key="2">
    <citation type="submission" date="2020-09" db="EMBL/GenBank/DDBJ databases">
        <authorList>
            <person name="Sun Q."/>
            <person name="Zhou Y."/>
        </authorList>
    </citation>
    <scope>NUCLEOTIDE SEQUENCE</scope>
    <source>
        <strain evidence="22">CGMCC 1.15880</strain>
    </source>
</reference>
<feature type="active site" evidence="19">
    <location>
        <position position="172"/>
    </location>
</feature>
<evidence type="ECO:0000313" key="23">
    <source>
        <dbReference type="Proteomes" id="UP000628017"/>
    </source>
</evidence>
<evidence type="ECO:0000256" key="8">
    <source>
        <dbReference type="ARBA" id="ARBA00022618"/>
    </source>
</evidence>
<dbReference type="InterPro" id="IPR036635">
    <property type="entry name" value="MurB_C_sf"/>
</dbReference>
<feature type="compositionally biased region" description="Polar residues" evidence="20">
    <location>
        <begin position="219"/>
        <end position="235"/>
    </location>
</feature>
<comment type="caution">
    <text evidence="22">The sequence shown here is derived from an EMBL/GenBank/DDBJ whole genome shotgun (WGS) entry which is preliminary data.</text>
</comment>
<dbReference type="SUPFAM" id="SSF56194">
    <property type="entry name" value="Uridine diphospho-N-Acetylenolpyruvylglucosamine reductase, MurB, C-terminal domain"/>
    <property type="match status" value="1"/>
</dbReference>
<protein>
    <recommendedName>
        <fullName evidence="6 19">UDP-N-acetylenolpyruvoylglucosamine reductase</fullName>
        <ecNumber evidence="5 19">1.3.1.98</ecNumber>
    </recommendedName>
    <alternativeName>
        <fullName evidence="17 19">UDP-N-acetylmuramate dehydrogenase</fullName>
    </alternativeName>
</protein>
<dbReference type="HAMAP" id="MF_00037">
    <property type="entry name" value="MurB"/>
    <property type="match status" value="1"/>
</dbReference>
<evidence type="ECO:0000256" key="2">
    <source>
        <dbReference type="ARBA" id="ARBA00003921"/>
    </source>
</evidence>
<comment type="similarity">
    <text evidence="19">Belongs to the MurB family.</text>
</comment>
<gene>
    <name evidence="19 22" type="primary">murB</name>
    <name evidence="22" type="ORF">GCM10011498_04580</name>
</gene>
<dbReference type="Gene3D" id="3.30.43.10">
    <property type="entry name" value="Uridine Diphospho-n-acetylenolpyruvylglucosamine Reductase, domain 2"/>
    <property type="match status" value="1"/>
</dbReference>
<dbReference type="InterPro" id="IPR036318">
    <property type="entry name" value="FAD-bd_PCMH-like_sf"/>
</dbReference>
<dbReference type="GO" id="GO:0005829">
    <property type="term" value="C:cytosol"/>
    <property type="evidence" value="ECO:0007669"/>
    <property type="project" value="TreeGrafter"/>
</dbReference>
<evidence type="ECO:0000256" key="16">
    <source>
        <dbReference type="ARBA" id="ARBA00023316"/>
    </source>
</evidence>
<evidence type="ECO:0000256" key="6">
    <source>
        <dbReference type="ARBA" id="ARBA00015188"/>
    </source>
</evidence>
<dbReference type="GO" id="GO:0071555">
    <property type="term" value="P:cell wall organization"/>
    <property type="evidence" value="ECO:0007669"/>
    <property type="project" value="UniProtKB-KW"/>
</dbReference>
<comment type="cofactor">
    <cofactor evidence="1 19">
        <name>FAD</name>
        <dbReference type="ChEBI" id="CHEBI:57692"/>
    </cofactor>
</comment>
<organism evidence="22 23">
    <name type="scientific">Neptunicoccus cionae</name>
    <dbReference type="NCBI Taxonomy" id="2035344"/>
    <lineage>
        <taxon>Bacteria</taxon>
        <taxon>Pseudomonadati</taxon>
        <taxon>Pseudomonadota</taxon>
        <taxon>Alphaproteobacteria</taxon>
        <taxon>Rhodobacterales</taxon>
        <taxon>Paracoccaceae</taxon>
        <taxon>Neptunicoccus</taxon>
    </lineage>
</organism>
<reference evidence="22" key="1">
    <citation type="journal article" date="2014" name="Int. J. Syst. Evol. Microbiol.">
        <title>Complete genome sequence of Corynebacterium casei LMG S-19264T (=DSM 44701T), isolated from a smear-ripened cheese.</title>
        <authorList>
            <consortium name="US DOE Joint Genome Institute (JGI-PGF)"/>
            <person name="Walter F."/>
            <person name="Albersmeier A."/>
            <person name="Kalinowski J."/>
            <person name="Ruckert C."/>
        </authorList>
    </citation>
    <scope>NUCLEOTIDE SEQUENCE</scope>
    <source>
        <strain evidence="22">CGMCC 1.15880</strain>
    </source>
</reference>
<dbReference type="Pfam" id="PF02873">
    <property type="entry name" value="MurB_C"/>
    <property type="match status" value="1"/>
</dbReference>
<dbReference type="NCBIfam" id="NF010480">
    <property type="entry name" value="PRK13905.1"/>
    <property type="match status" value="1"/>
</dbReference>
<feature type="active site" evidence="19">
    <location>
        <position position="303"/>
    </location>
</feature>
<evidence type="ECO:0000256" key="3">
    <source>
        <dbReference type="ARBA" id="ARBA00004496"/>
    </source>
</evidence>
<evidence type="ECO:0000256" key="12">
    <source>
        <dbReference type="ARBA" id="ARBA00022960"/>
    </source>
</evidence>
<evidence type="ECO:0000256" key="13">
    <source>
        <dbReference type="ARBA" id="ARBA00022984"/>
    </source>
</evidence>
<keyword evidence="10 19" id="KW-0274">FAD</keyword>
<comment type="subcellular location">
    <subcellularLocation>
        <location evidence="3 19">Cytoplasm</location>
    </subcellularLocation>
</comment>
<dbReference type="Proteomes" id="UP000628017">
    <property type="component" value="Unassembled WGS sequence"/>
</dbReference>
<evidence type="ECO:0000256" key="20">
    <source>
        <dbReference type="SAM" id="MobiDB-lite"/>
    </source>
</evidence>
<keyword evidence="15 19" id="KW-0131">Cell cycle</keyword>
<dbReference type="RefSeq" id="WP_188670510.1">
    <property type="nucleotide sequence ID" value="NZ_BMKA01000001.1"/>
</dbReference>
<dbReference type="InterPro" id="IPR016169">
    <property type="entry name" value="FAD-bd_PCMH_sub2"/>
</dbReference>
<dbReference type="PANTHER" id="PTHR21071">
    <property type="entry name" value="UDP-N-ACETYLENOLPYRUVOYLGLUCOSAMINE REDUCTASE"/>
    <property type="match status" value="1"/>
</dbReference>
<dbReference type="GO" id="GO:0008360">
    <property type="term" value="P:regulation of cell shape"/>
    <property type="evidence" value="ECO:0007669"/>
    <property type="project" value="UniProtKB-KW"/>
</dbReference>
<feature type="region of interest" description="Disordered" evidence="20">
    <location>
        <begin position="208"/>
        <end position="235"/>
    </location>
</feature>
<dbReference type="Gene3D" id="3.90.78.10">
    <property type="entry name" value="UDP-N-acetylenolpyruvoylglucosamine reductase, C-terminal domain"/>
    <property type="match status" value="1"/>
</dbReference>
<keyword evidence="23" id="KW-1185">Reference proteome</keyword>
<evidence type="ECO:0000256" key="5">
    <source>
        <dbReference type="ARBA" id="ARBA00012518"/>
    </source>
</evidence>
<evidence type="ECO:0000256" key="9">
    <source>
        <dbReference type="ARBA" id="ARBA00022630"/>
    </source>
</evidence>
<dbReference type="InterPro" id="IPR003170">
    <property type="entry name" value="MurB"/>
</dbReference>
<evidence type="ECO:0000256" key="1">
    <source>
        <dbReference type="ARBA" id="ARBA00001974"/>
    </source>
</evidence>
<comment type="pathway">
    <text evidence="4 19">Cell wall biogenesis; peptidoglycan biosynthesis.</text>
</comment>
<evidence type="ECO:0000256" key="17">
    <source>
        <dbReference type="ARBA" id="ARBA00031026"/>
    </source>
</evidence>
<dbReference type="InterPro" id="IPR011601">
    <property type="entry name" value="MurB_C"/>
</dbReference>
<keyword evidence="8 19" id="KW-0132">Cell division</keyword>
<evidence type="ECO:0000256" key="15">
    <source>
        <dbReference type="ARBA" id="ARBA00023306"/>
    </source>
</evidence>
<evidence type="ECO:0000256" key="18">
    <source>
        <dbReference type="ARBA" id="ARBA00048914"/>
    </source>
</evidence>
<dbReference type="GO" id="GO:0009252">
    <property type="term" value="P:peptidoglycan biosynthetic process"/>
    <property type="evidence" value="ECO:0007669"/>
    <property type="project" value="UniProtKB-UniRule"/>
</dbReference>
<evidence type="ECO:0000313" key="22">
    <source>
        <dbReference type="EMBL" id="GGA07848.1"/>
    </source>
</evidence>
<dbReference type="InterPro" id="IPR016167">
    <property type="entry name" value="FAD-bd_PCMH_sub1"/>
</dbReference>
<sequence length="313" mass="33165">MSLSIETLPPVRGTLTPNRPMDTLSWLRVGGPAEMLFQPADLQDLQDFLTALDPAVPVFPIGVCSNLIIRDGGLDGVVVRFGRGFNGIEVLDNSRIRAGVGALDAHVARKAAQAGIDLAFLRTIPGAIGGAAKMNAGCYGTYMADVFIEAEAITRSGQRITLKPADMGFAYRSTALPDGMILTSVTLQGNAGEAEAIEQKMTEALAKREATQPTKERSCGSTFRNPAGYSSTGQADDTHELKAWKVIDDAGMRGASIGGAQMSEMHSNFLINKGGASAADLENLGELVRKRVSENSGITLVWEIMRVGKPAAQ</sequence>
<evidence type="ECO:0000256" key="7">
    <source>
        <dbReference type="ARBA" id="ARBA00022490"/>
    </source>
</evidence>
<keyword evidence="7 19" id="KW-0963">Cytoplasm</keyword>
<dbReference type="InterPro" id="IPR016166">
    <property type="entry name" value="FAD-bd_PCMH"/>
</dbReference>
<dbReference type="GO" id="GO:0051301">
    <property type="term" value="P:cell division"/>
    <property type="evidence" value="ECO:0007669"/>
    <property type="project" value="UniProtKB-KW"/>
</dbReference>
<dbReference type="GO" id="GO:0008762">
    <property type="term" value="F:UDP-N-acetylmuramate dehydrogenase activity"/>
    <property type="evidence" value="ECO:0007669"/>
    <property type="project" value="UniProtKB-UniRule"/>
</dbReference>
<dbReference type="Gene3D" id="3.30.465.10">
    <property type="match status" value="1"/>
</dbReference>
<keyword evidence="14 19" id="KW-0560">Oxidoreductase</keyword>
<feature type="domain" description="FAD-binding PCMH-type" evidence="21">
    <location>
        <begin position="28"/>
        <end position="192"/>
    </location>
</feature>
<evidence type="ECO:0000256" key="11">
    <source>
        <dbReference type="ARBA" id="ARBA00022857"/>
    </source>
</evidence>
<dbReference type="NCBIfam" id="TIGR00179">
    <property type="entry name" value="murB"/>
    <property type="match status" value="1"/>
</dbReference>
<evidence type="ECO:0000256" key="10">
    <source>
        <dbReference type="ARBA" id="ARBA00022827"/>
    </source>
</evidence>
<dbReference type="EC" id="1.3.1.98" evidence="5 19"/>
<dbReference type="AlphaFoldDB" id="A0A916QU58"/>
<accession>A0A916QU58</accession>
<keyword evidence="11 19" id="KW-0521">NADP</keyword>
<feature type="compositionally biased region" description="Basic and acidic residues" evidence="20">
    <location>
        <begin position="208"/>
        <end position="218"/>
    </location>
</feature>
<name>A0A916QU58_9RHOB</name>
<evidence type="ECO:0000256" key="19">
    <source>
        <dbReference type="HAMAP-Rule" id="MF_00037"/>
    </source>
</evidence>
<dbReference type="Pfam" id="PF01565">
    <property type="entry name" value="FAD_binding_4"/>
    <property type="match status" value="1"/>
</dbReference>
<keyword evidence="9 19" id="KW-0285">Flavoprotein</keyword>
<dbReference type="PANTHER" id="PTHR21071:SF4">
    <property type="entry name" value="UDP-N-ACETYLENOLPYRUVOYLGLUCOSAMINE REDUCTASE"/>
    <property type="match status" value="1"/>
</dbReference>
<feature type="active site" description="Proton donor" evidence="19">
    <location>
        <position position="221"/>
    </location>
</feature>
<evidence type="ECO:0000256" key="14">
    <source>
        <dbReference type="ARBA" id="ARBA00023002"/>
    </source>
</evidence>
<dbReference type="SUPFAM" id="SSF56176">
    <property type="entry name" value="FAD-binding/transporter-associated domain-like"/>
    <property type="match status" value="1"/>
</dbReference>
<dbReference type="InterPro" id="IPR006094">
    <property type="entry name" value="Oxid_FAD_bind_N"/>
</dbReference>
<evidence type="ECO:0000256" key="4">
    <source>
        <dbReference type="ARBA" id="ARBA00004752"/>
    </source>
</evidence>
<proteinExistence type="inferred from homology"/>
<dbReference type="PROSITE" id="PS51387">
    <property type="entry name" value="FAD_PCMH"/>
    <property type="match status" value="1"/>
</dbReference>
<dbReference type="GO" id="GO:0071949">
    <property type="term" value="F:FAD binding"/>
    <property type="evidence" value="ECO:0007669"/>
    <property type="project" value="InterPro"/>
</dbReference>
<keyword evidence="12 19" id="KW-0133">Cell shape</keyword>
<evidence type="ECO:0000259" key="21">
    <source>
        <dbReference type="PROSITE" id="PS51387"/>
    </source>
</evidence>